<dbReference type="Proteomes" id="UP001208567">
    <property type="component" value="Unassembled WGS sequence"/>
</dbReference>
<accession>A0ABQ5N0X2</accession>
<dbReference type="RefSeq" id="WP_264848105.1">
    <property type="nucleotide sequence ID" value="NZ_BRXR01000001.1"/>
</dbReference>
<reference evidence="1 2" key="1">
    <citation type="journal article" date="2024" name="Int. J. Syst. Evol. Microbiol.">
        <title>Clostridium omnivorum sp. nov., isolated from anoxic soil under the treatment of reductive soil disinfestation.</title>
        <authorList>
            <person name="Ueki A."/>
            <person name="Tonouchi A."/>
            <person name="Kaku N."/>
            <person name="Honma S."/>
            <person name="Ueki K."/>
        </authorList>
    </citation>
    <scope>NUCLEOTIDE SEQUENCE [LARGE SCALE GENOMIC DNA]</scope>
    <source>
        <strain evidence="1 2">E14</strain>
    </source>
</reference>
<proteinExistence type="predicted"/>
<evidence type="ECO:0008006" key="3">
    <source>
        <dbReference type="Google" id="ProtNLM"/>
    </source>
</evidence>
<sequence length="146" mass="15885">MKIEAFFSTYKNANEAAQKLRSEGFNNASADLNEHYDINNNRAENFAGSSTAPSLSDLVLYSGEPTDVTDKSPLAAASPMVSGMGGFEEITDINYRVSVEVSNDTSEKAKDILLAYGGDMNSPNLNLPERIQDLSLKNIDRSDLNI</sequence>
<comment type="caution">
    <text evidence="1">The sequence shown here is derived from an EMBL/GenBank/DDBJ whole genome shotgun (WGS) entry which is preliminary data.</text>
</comment>
<name>A0ABQ5N0X2_9CLOT</name>
<protein>
    <recommendedName>
        <fullName evidence="3">General stress protein 17M-like domain-containing protein</fullName>
    </recommendedName>
</protein>
<organism evidence="1 2">
    <name type="scientific">Clostridium omnivorum</name>
    <dbReference type="NCBI Taxonomy" id="1604902"/>
    <lineage>
        <taxon>Bacteria</taxon>
        <taxon>Bacillati</taxon>
        <taxon>Bacillota</taxon>
        <taxon>Clostridia</taxon>
        <taxon>Eubacteriales</taxon>
        <taxon>Clostridiaceae</taxon>
        <taxon>Clostridium</taxon>
    </lineage>
</organism>
<keyword evidence="2" id="KW-1185">Reference proteome</keyword>
<evidence type="ECO:0000313" key="1">
    <source>
        <dbReference type="EMBL" id="GLC28833.1"/>
    </source>
</evidence>
<gene>
    <name evidence="1" type="ORF">bsdE14_02430</name>
</gene>
<dbReference type="EMBL" id="BRXR01000001">
    <property type="protein sequence ID" value="GLC28833.1"/>
    <property type="molecule type" value="Genomic_DNA"/>
</dbReference>
<evidence type="ECO:0000313" key="2">
    <source>
        <dbReference type="Proteomes" id="UP001208567"/>
    </source>
</evidence>